<feature type="compositionally biased region" description="Polar residues" evidence="1">
    <location>
        <begin position="42"/>
        <end position="56"/>
    </location>
</feature>
<protein>
    <submittedName>
        <fullName evidence="2">Uncharacterized protein</fullName>
    </submittedName>
</protein>
<evidence type="ECO:0000256" key="1">
    <source>
        <dbReference type="SAM" id="MobiDB-lite"/>
    </source>
</evidence>
<reference evidence="2 3" key="1">
    <citation type="journal article" date="2019" name="Nat. Ecol. Evol.">
        <title>Megaphylogeny resolves global patterns of mushroom evolution.</title>
        <authorList>
            <person name="Varga T."/>
            <person name="Krizsan K."/>
            <person name="Foldi C."/>
            <person name="Dima B."/>
            <person name="Sanchez-Garcia M."/>
            <person name="Sanchez-Ramirez S."/>
            <person name="Szollosi G.J."/>
            <person name="Szarkandi J.G."/>
            <person name="Papp V."/>
            <person name="Albert L."/>
            <person name="Andreopoulos W."/>
            <person name="Angelini C."/>
            <person name="Antonin V."/>
            <person name="Barry K.W."/>
            <person name="Bougher N.L."/>
            <person name="Buchanan P."/>
            <person name="Buyck B."/>
            <person name="Bense V."/>
            <person name="Catcheside P."/>
            <person name="Chovatia M."/>
            <person name="Cooper J."/>
            <person name="Damon W."/>
            <person name="Desjardin D."/>
            <person name="Finy P."/>
            <person name="Geml J."/>
            <person name="Haridas S."/>
            <person name="Hughes K."/>
            <person name="Justo A."/>
            <person name="Karasinski D."/>
            <person name="Kautmanova I."/>
            <person name="Kiss B."/>
            <person name="Kocsube S."/>
            <person name="Kotiranta H."/>
            <person name="LaButti K.M."/>
            <person name="Lechner B.E."/>
            <person name="Liimatainen K."/>
            <person name="Lipzen A."/>
            <person name="Lukacs Z."/>
            <person name="Mihaltcheva S."/>
            <person name="Morgado L.N."/>
            <person name="Niskanen T."/>
            <person name="Noordeloos M.E."/>
            <person name="Ohm R.A."/>
            <person name="Ortiz-Santana B."/>
            <person name="Ovrebo C."/>
            <person name="Racz N."/>
            <person name="Riley R."/>
            <person name="Savchenko A."/>
            <person name="Shiryaev A."/>
            <person name="Soop K."/>
            <person name="Spirin V."/>
            <person name="Szebenyi C."/>
            <person name="Tomsovsky M."/>
            <person name="Tulloss R.E."/>
            <person name="Uehling J."/>
            <person name="Grigoriev I.V."/>
            <person name="Vagvolgyi C."/>
            <person name="Papp T."/>
            <person name="Martin F.M."/>
            <person name="Miettinen O."/>
            <person name="Hibbett D.S."/>
            <person name="Nagy L.G."/>
        </authorList>
    </citation>
    <scope>NUCLEOTIDE SEQUENCE [LARGE SCALE GENOMIC DNA]</scope>
    <source>
        <strain evidence="2 3">CBS 962.96</strain>
    </source>
</reference>
<evidence type="ECO:0000313" key="2">
    <source>
        <dbReference type="EMBL" id="THU75757.1"/>
    </source>
</evidence>
<sequence length="71" mass="7677">MRLRLGPRPDNSSAENPADSKSKSVKTADNSTSKKPRKCSASAPSTKNQIQNTTSEALKEDVSMHYIPSSL</sequence>
<evidence type="ECO:0000313" key="3">
    <source>
        <dbReference type="Proteomes" id="UP000297245"/>
    </source>
</evidence>
<dbReference type="AlphaFoldDB" id="A0A4S8KJV9"/>
<dbReference type="EMBL" id="ML181571">
    <property type="protein sequence ID" value="THU75757.1"/>
    <property type="molecule type" value="Genomic_DNA"/>
</dbReference>
<organism evidence="2 3">
    <name type="scientific">Dendrothele bispora (strain CBS 962.96)</name>
    <dbReference type="NCBI Taxonomy" id="1314807"/>
    <lineage>
        <taxon>Eukaryota</taxon>
        <taxon>Fungi</taxon>
        <taxon>Dikarya</taxon>
        <taxon>Basidiomycota</taxon>
        <taxon>Agaricomycotina</taxon>
        <taxon>Agaricomycetes</taxon>
        <taxon>Agaricomycetidae</taxon>
        <taxon>Agaricales</taxon>
        <taxon>Agaricales incertae sedis</taxon>
        <taxon>Dendrothele</taxon>
    </lineage>
</organism>
<gene>
    <name evidence="2" type="ORF">K435DRAFT_880218</name>
</gene>
<keyword evidence="3" id="KW-1185">Reference proteome</keyword>
<accession>A0A4S8KJV9</accession>
<dbReference type="Proteomes" id="UP000297245">
    <property type="component" value="Unassembled WGS sequence"/>
</dbReference>
<feature type="region of interest" description="Disordered" evidence="1">
    <location>
        <begin position="1"/>
        <end position="71"/>
    </location>
</feature>
<name>A0A4S8KJV9_DENBC</name>
<proteinExistence type="predicted"/>